<keyword evidence="6 7" id="KW-0472">Membrane</keyword>
<comment type="caution">
    <text evidence="8">The sequence shown here is derived from an EMBL/GenBank/DDBJ whole genome shotgun (WGS) entry which is preliminary data.</text>
</comment>
<gene>
    <name evidence="8" type="ORF">WMO62_03605</name>
</gene>
<accession>A0ABV1HYC6</accession>
<dbReference type="InterPro" id="IPR002528">
    <property type="entry name" value="MATE_fam"/>
</dbReference>
<dbReference type="InterPro" id="IPR048279">
    <property type="entry name" value="MdtK-like"/>
</dbReference>
<keyword evidence="4 7" id="KW-0812">Transmembrane</keyword>
<feature type="transmembrane region" description="Helical" evidence="7">
    <location>
        <begin position="355"/>
        <end position="376"/>
    </location>
</feature>
<reference evidence="8 9" key="1">
    <citation type="submission" date="2024-03" db="EMBL/GenBank/DDBJ databases">
        <title>Human intestinal bacterial collection.</title>
        <authorList>
            <person name="Pauvert C."/>
            <person name="Hitch T.C.A."/>
            <person name="Clavel T."/>
        </authorList>
    </citation>
    <scope>NUCLEOTIDE SEQUENCE [LARGE SCALE GENOMIC DNA]</scope>
    <source>
        <strain evidence="8 9">CLA-AA-H78B</strain>
    </source>
</reference>
<feature type="transmembrane region" description="Helical" evidence="7">
    <location>
        <begin position="422"/>
        <end position="438"/>
    </location>
</feature>
<sequence>MQLNMTKGKPLPVILMFTVPLIIGNVFQQLYNMVDTIIVGRYVGADALAAVGSTGTIMFLITGFSQGITAGFSVRVSQKYGARDQIAVKRNVANGILLSIISAVILTVFSASIMKPLLHIMNTPDNIYDMAYSYIIVICIGIAANIFYNLFSSYLRAIGNSQIPLFFLVFSACLNVVLDLLFVVKLQMGVAGAGWATNLSQAISAVLCALYIWFKTPDLKPESDQWKLSPQDTKPQLAAGIPMALQFAITASGTMIMQSAINLFGSEAVAAYTAAGKLQNILTQGMVAMGQTMATYGGQNYGCCNLKRIRLGVHAALFAEFIYSMIASATMILLLKPCLHLFFSGDVDMNAMIPWATTYSYMCALFFLPLCTIFIFRNIMQGCGYGFLPMMGGVAELVARLVVSMLSMKLLSYRLACFADPAAWIAAAVFTGVSYLYVMRQIEKEFQTT</sequence>
<evidence type="ECO:0000256" key="5">
    <source>
        <dbReference type="ARBA" id="ARBA00022989"/>
    </source>
</evidence>
<keyword evidence="3" id="KW-1003">Cell membrane</keyword>
<evidence type="ECO:0000256" key="1">
    <source>
        <dbReference type="ARBA" id="ARBA00004651"/>
    </source>
</evidence>
<name>A0ABV1HYC6_9FIRM</name>
<dbReference type="EMBL" id="JBBMFC010000005">
    <property type="protein sequence ID" value="MEQ2577929.1"/>
    <property type="molecule type" value="Genomic_DNA"/>
</dbReference>
<proteinExistence type="predicted"/>
<feature type="transmembrane region" description="Helical" evidence="7">
    <location>
        <begin position="51"/>
        <end position="72"/>
    </location>
</feature>
<keyword evidence="5 7" id="KW-1133">Transmembrane helix</keyword>
<dbReference type="PANTHER" id="PTHR43549:SF3">
    <property type="entry name" value="MULTIDRUG RESISTANCE PROTEIN YPNP-RELATED"/>
    <property type="match status" value="1"/>
</dbReference>
<dbReference type="RefSeq" id="WP_349143835.1">
    <property type="nucleotide sequence ID" value="NZ_JBBMFC010000005.1"/>
</dbReference>
<keyword evidence="9" id="KW-1185">Reference proteome</keyword>
<evidence type="ECO:0000256" key="7">
    <source>
        <dbReference type="SAM" id="Phobius"/>
    </source>
</evidence>
<dbReference type="NCBIfam" id="TIGR00797">
    <property type="entry name" value="matE"/>
    <property type="match status" value="1"/>
</dbReference>
<evidence type="ECO:0000313" key="8">
    <source>
        <dbReference type="EMBL" id="MEQ2577929.1"/>
    </source>
</evidence>
<comment type="subcellular location">
    <subcellularLocation>
        <location evidence="1">Cell membrane</location>
        <topology evidence="1">Multi-pass membrane protein</topology>
    </subcellularLocation>
</comment>
<feature type="transmembrane region" description="Helical" evidence="7">
    <location>
        <begin position="195"/>
        <end position="214"/>
    </location>
</feature>
<keyword evidence="2" id="KW-0813">Transport</keyword>
<dbReference type="CDD" id="cd13138">
    <property type="entry name" value="MATE_yoeA_like"/>
    <property type="match status" value="1"/>
</dbReference>
<dbReference type="Proteomes" id="UP001470288">
    <property type="component" value="Unassembled WGS sequence"/>
</dbReference>
<feature type="transmembrane region" description="Helical" evidence="7">
    <location>
        <begin position="315"/>
        <end position="335"/>
    </location>
</feature>
<evidence type="ECO:0000256" key="4">
    <source>
        <dbReference type="ARBA" id="ARBA00022692"/>
    </source>
</evidence>
<evidence type="ECO:0000256" key="3">
    <source>
        <dbReference type="ARBA" id="ARBA00022475"/>
    </source>
</evidence>
<dbReference type="InterPro" id="IPR052031">
    <property type="entry name" value="Membrane_Transporter-Flippase"/>
</dbReference>
<dbReference type="Pfam" id="PF01554">
    <property type="entry name" value="MatE"/>
    <property type="match status" value="2"/>
</dbReference>
<feature type="transmembrane region" description="Helical" evidence="7">
    <location>
        <begin position="131"/>
        <end position="151"/>
    </location>
</feature>
<feature type="transmembrane region" description="Helical" evidence="7">
    <location>
        <begin position="163"/>
        <end position="183"/>
    </location>
</feature>
<evidence type="ECO:0000256" key="6">
    <source>
        <dbReference type="ARBA" id="ARBA00023136"/>
    </source>
</evidence>
<dbReference type="PIRSF" id="PIRSF006603">
    <property type="entry name" value="DinF"/>
    <property type="match status" value="1"/>
</dbReference>
<evidence type="ECO:0000313" key="9">
    <source>
        <dbReference type="Proteomes" id="UP001470288"/>
    </source>
</evidence>
<feature type="transmembrane region" description="Helical" evidence="7">
    <location>
        <begin position="12"/>
        <end position="31"/>
    </location>
</feature>
<evidence type="ECO:0000256" key="2">
    <source>
        <dbReference type="ARBA" id="ARBA00022448"/>
    </source>
</evidence>
<feature type="transmembrane region" description="Helical" evidence="7">
    <location>
        <begin position="92"/>
        <end position="111"/>
    </location>
</feature>
<dbReference type="PANTHER" id="PTHR43549">
    <property type="entry name" value="MULTIDRUG RESISTANCE PROTEIN YPNP-RELATED"/>
    <property type="match status" value="1"/>
</dbReference>
<organism evidence="8 9">
    <name type="scientific">Hominiventricola aquisgranensis</name>
    <dbReference type="NCBI Taxonomy" id="3133164"/>
    <lineage>
        <taxon>Bacteria</taxon>
        <taxon>Bacillati</taxon>
        <taxon>Bacillota</taxon>
        <taxon>Clostridia</taxon>
        <taxon>Lachnospirales</taxon>
        <taxon>Lachnospiraceae</taxon>
        <taxon>Hominiventricola</taxon>
    </lineage>
</organism>
<protein>
    <submittedName>
        <fullName evidence="8">MATE family efflux transporter</fullName>
    </submittedName>
</protein>